<dbReference type="EMBL" id="JXTC01000402">
    <property type="protein sequence ID" value="PON56966.1"/>
    <property type="molecule type" value="Genomic_DNA"/>
</dbReference>
<feature type="non-terminal residue" evidence="1">
    <location>
        <position position="1"/>
    </location>
</feature>
<reference evidence="2" key="1">
    <citation type="submission" date="2016-06" db="EMBL/GenBank/DDBJ databases">
        <title>Parallel loss of symbiosis genes in relatives of nitrogen-fixing non-legume Parasponia.</title>
        <authorList>
            <person name="Van Velzen R."/>
            <person name="Holmer R."/>
            <person name="Bu F."/>
            <person name="Rutten L."/>
            <person name="Van Zeijl A."/>
            <person name="Liu W."/>
            <person name="Santuari L."/>
            <person name="Cao Q."/>
            <person name="Sharma T."/>
            <person name="Shen D."/>
            <person name="Roswanjaya Y."/>
            <person name="Wardhani T."/>
            <person name="Kalhor M.S."/>
            <person name="Jansen J."/>
            <person name="Van den Hoogen J."/>
            <person name="Gungor B."/>
            <person name="Hartog M."/>
            <person name="Hontelez J."/>
            <person name="Verver J."/>
            <person name="Yang W.-C."/>
            <person name="Schijlen E."/>
            <person name="Repin R."/>
            <person name="Schilthuizen M."/>
            <person name="Schranz E."/>
            <person name="Heidstra R."/>
            <person name="Miyata K."/>
            <person name="Fedorova E."/>
            <person name="Kohlen W."/>
            <person name="Bisseling T."/>
            <person name="Smit S."/>
            <person name="Geurts R."/>
        </authorList>
    </citation>
    <scope>NUCLEOTIDE SEQUENCE [LARGE SCALE GENOMIC DNA]</scope>
    <source>
        <strain evidence="2">cv. RG33-2</strain>
    </source>
</reference>
<proteinExistence type="predicted"/>
<dbReference type="OrthoDB" id="418757at2759"/>
<gene>
    <name evidence="1" type="ORF">TorRG33x02_294860</name>
</gene>
<name>A0A2P5C7A7_TREOI</name>
<accession>A0A2P5C7A7</accession>
<sequence>DDQNQKIIRSRDVIFNEEVMYKGKLGTGTNSTCYEVRKTGVILLNEIHPQTPVGEFTRSSRTIRLHERYSPALYYILLTDKGELETYEDAV</sequence>
<dbReference type="AlphaFoldDB" id="A0A2P5C7A7"/>
<keyword evidence="2" id="KW-1185">Reference proteome</keyword>
<dbReference type="InParanoid" id="A0A2P5C7A7"/>
<evidence type="ECO:0000313" key="2">
    <source>
        <dbReference type="Proteomes" id="UP000237000"/>
    </source>
</evidence>
<protein>
    <submittedName>
        <fullName evidence="1">Uncharacterized protein</fullName>
    </submittedName>
</protein>
<evidence type="ECO:0000313" key="1">
    <source>
        <dbReference type="EMBL" id="PON56966.1"/>
    </source>
</evidence>
<organism evidence="1 2">
    <name type="scientific">Trema orientale</name>
    <name type="common">Charcoal tree</name>
    <name type="synonym">Celtis orientalis</name>
    <dbReference type="NCBI Taxonomy" id="63057"/>
    <lineage>
        <taxon>Eukaryota</taxon>
        <taxon>Viridiplantae</taxon>
        <taxon>Streptophyta</taxon>
        <taxon>Embryophyta</taxon>
        <taxon>Tracheophyta</taxon>
        <taxon>Spermatophyta</taxon>
        <taxon>Magnoliopsida</taxon>
        <taxon>eudicotyledons</taxon>
        <taxon>Gunneridae</taxon>
        <taxon>Pentapetalae</taxon>
        <taxon>rosids</taxon>
        <taxon>fabids</taxon>
        <taxon>Rosales</taxon>
        <taxon>Cannabaceae</taxon>
        <taxon>Trema</taxon>
    </lineage>
</organism>
<dbReference type="Proteomes" id="UP000237000">
    <property type="component" value="Unassembled WGS sequence"/>
</dbReference>
<comment type="caution">
    <text evidence="1">The sequence shown here is derived from an EMBL/GenBank/DDBJ whole genome shotgun (WGS) entry which is preliminary data.</text>
</comment>